<organism evidence="1">
    <name type="scientific">marine metagenome</name>
    <dbReference type="NCBI Taxonomy" id="408172"/>
    <lineage>
        <taxon>unclassified sequences</taxon>
        <taxon>metagenomes</taxon>
        <taxon>ecological metagenomes</taxon>
    </lineage>
</organism>
<gene>
    <name evidence="1" type="ORF">METZ01_LOCUS177663</name>
</gene>
<name>A0A382CG39_9ZZZZ</name>
<dbReference type="AlphaFoldDB" id="A0A382CG39"/>
<reference evidence="1" key="1">
    <citation type="submission" date="2018-05" db="EMBL/GenBank/DDBJ databases">
        <authorList>
            <person name="Lanie J.A."/>
            <person name="Ng W.-L."/>
            <person name="Kazmierczak K.M."/>
            <person name="Andrzejewski T.M."/>
            <person name="Davidsen T.M."/>
            <person name="Wayne K.J."/>
            <person name="Tettelin H."/>
            <person name="Glass J.I."/>
            <person name="Rusch D."/>
            <person name="Podicherti R."/>
            <person name="Tsui H.-C.T."/>
            <person name="Winkler M.E."/>
        </authorList>
    </citation>
    <scope>NUCLEOTIDE SEQUENCE</scope>
</reference>
<dbReference type="EMBL" id="UINC01034256">
    <property type="protein sequence ID" value="SVB24809.1"/>
    <property type="molecule type" value="Genomic_DNA"/>
</dbReference>
<accession>A0A382CG39</accession>
<evidence type="ECO:0000313" key="1">
    <source>
        <dbReference type="EMBL" id="SVB24809.1"/>
    </source>
</evidence>
<proteinExistence type="predicted"/>
<sequence>MKTDIEIAREAELRTIETIAAKLG</sequence>
<protein>
    <submittedName>
        <fullName evidence="1">Uncharacterized protein</fullName>
    </submittedName>
</protein>
<feature type="non-terminal residue" evidence="1">
    <location>
        <position position="24"/>
    </location>
</feature>